<dbReference type="EMBL" id="DPPF01000208">
    <property type="protein sequence ID" value="HCW93950.1"/>
    <property type="molecule type" value="Genomic_DNA"/>
</dbReference>
<evidence type="ECO:0000313" key="3">
    <source>
        <dbReference type="EMBL" id="HCW93950.1"/>
    </source>
</evidence>
<evidence type="ECO:0000259" key="1">
    <source>
        <dbReference type="Pfam" id="PF12727"/>
    </source>
</evidence>
<dbReference type="Proteomes" id="UP000262325">
    <property type="component" value="Unassembled WGS sequence"/>
</dbReference>
<proteinExistence type="predicted"/>
<organism evidence="3 4">
    <name type="scientific">Flexistipes sinusarabici</name>
    <dbReference type="NCBI Taxonomy" id="2352"/>
    <lineage>
        <taxon>Bacteria</taxon>
        <taxon>Pseudomonadati</taxon>
        <taxon>Deferribacterota</taxon>
        <taxon>Deferribacteres</taxon>
        <taxon>Deferribacterales</taxon>
        <taxon>Flexistipitaceae</taxon>
        <taxon>Flexistipes</taxon>
    </lineage>
</organism>
<dbReference type="NCBIfam" id="TIGR01764">
    <property type="entry name" value="excise"/>
    <property type="match status" value="1"/>
</dbReference>
<sequence>MDKEFLNAEEASELLQINEKKLYKLAHDGDIPATKVTGKWLFPFNELVKFLNLSSLKNLRFRYKLTPSAGKLILMTGSDDPLLQLILGWFNKEYPEMLVFYSNVGSRKGLNILKNGLSHIALSHIYDPSEDTYNTEAVKKVDKNNNSFVVVNLFDRELGFIYRDNKADSFREIADKKLKFINRPQNSGTRILADYILNREKLNPGNIAGYDKEVSSHLEIAEHIAEGKADIGISNAFYVDLFGLNFDRVKTESFDMVLEKDFYFSEEYQLFLEFLKKEDIRSAIDSFKGYSSVNTGKIKT</sequence>
<reference evidence="3 4" key="1">
    <citation type="journal article" date="2018" name="Nat. Biotechnol.">
        <title>A standardized bacterial taxonomy based on genome phylogeny substantially revises the tree of life.</title>
        <authorList>
            <person name="Parks D.H."/>
            <person name="Chuvochina M."/>
            <person name="Waite D.W."/>
            <person name="Rinke C."/>
            <person name="Skarshewski A."/>
            <person name="Chaumeil P.A."/>
            <person name="Hugenholtz P."/>
        </authorList>
    </citation>
    <scope>NUCLEOTIDE SEQUENCE [LARGE SCALE GENOMIC DNA]</scope>
    <source>
        <strain evidence="3">UBA8672</strain>
    </source>
</reference>
<dbReference type="Pfam" id="PF12727">
    <property type="entry name" value="PBP_like"/>
    <property type="match status" value="1"/>
</dbReference>
<evidence type="ECO:0000259" key="2">
    <source>
        <dbReference type="Pfam" id="PF12728"/>
    </source>
</evidence>
<evidence type="ECO:0008006" key="5">
    <source>
        <dbReference type="Google" id="ProtNLM"/>
    </source>
</evidence>
<dbReference type="PANTHER" id="PTHR38431">
    <property type="entry name" value="BLL2305 PROTEIN"/>
    <property type="match status" value="1"/>
</dbReference>
<dbReference type="InterPro" id="IPR041657">
    <property type="entry name" value="HTH_17"/>
</dbReference>
<feature type="domain" description="Helix-turn-helix" evidence="2">
    <location>
        <begin position="5"/>
        <end position="52"/>
    </location>
</feature>
<dbReference type="SUPFAM" id="SSF53850">
    <property type="entry name" value="Periplasmic binding protein-like II"/>
    <property type="match status" value="1"/>
</dbReference>
<dbReference type="AlphaFoldDB" id="A0A3D5QE82"/>
<gene>
    <name evidence="3" type="ORF">DHM44_09745</name>
</gene>
<dbReference type="GO" id="GO:0003677">
    <property type="term" value="F:DNA binding"/>
    <property type="evidence" value="ECO:0007669"/>
    <property type="project" value="InterPro"/>
</dbReference>
<comment type="caution">
    <text evidence="3">The sequence shown here is derived from an EMBL/GenBank/DDBJ whole genome shotgun (WGS) entry which is preliminary data.</text>
</comment>
<dbReference type="PANTHER" id="PTHR38431:SF1">
    <property type="entry name" value="BLL2305 PROTEIN"/>
    <property type="match status" value="1"/>
</dbReference>
<evidence type="ECO:0000313" key="4">
    <source>
        <dbReference type="Proteomes" id="UP000262325"/>
    </source>
</evidence>
<protein>
    <recommendedName>
        <fullName evidence="5">Helix-turn-helix domain-containing protein</fullName>
    </recommendedName>
</protein>
<accession>A0A3D5QE82</accession>
<feature type="domain" description="PBP" evidence="1">
    <location>
        <begin position="90"/>
        <end position="276"/>
    </location>
</feature>
<dbReference type="InterPro" id="IPR024370">
    <property type="entry name" value="PBP_domain"/>
</dbReference>
<name>A0A3D5QE82_FLESI</name>
<dbReference type="InterPro" id="IPR010093">
    <property type="entry name" value="SinI_DNA-bd"/>
</dbReference>
<dbReference type="Pfam" id="PF12728">
    <property type="entry name" value="HTH_17"/>
    <property type="match status" value="1"/>
</dbReference>